<organism evidence="11 12">
    <name type="scientific">Lacticaseibacillus camelliae DSM 22697 = JCM 13995</name>
    <dbReference type="NCBI Taxonomy" id="1423730"/>
    <lineage>
        <taxon>Bacteria</taxon>
        <taxon>Bacillati</taxon>
        <taxon>Bacillota</taxon>
        <taxon>Bacilli</taxon>
        <taxon>Lactobacillales</taxon>
        <taxon>Lactobacillaceae</taxon>
        <taxon>Lacticaseibacillus</taxon>
    </lineage>
</organism>
<dbReference type="PATRIC" id="fig|1423730.4.peg.2286"/>
<evidence type="ECO:0000256" key="1">
    <source>
        <dbReference type="ARBA" id="ARBA00008213"/>
    </source>
</evidence>
<evidence type="ECO:0000256" key="4">
    <source>
        <dbReference type="ARBA" id="ARBA00023125"/>
    </source>
</evidence>
<evidence type="ECO:0000313" key="12">
    <source>
        <dbReference type="Proteomes" id="UP000050865"/>
    </source>
</evidence>
<feature type="domain" description="Transcription elongation factor GreA/GreB C-terminal" evidence="9">
    <location>
        <begin position="82"/>
        <end position="151"/>
    </location>
</feature>
<evidence type="ECO:0000259" key="10">
    <source>
        <dbReference type="Pfam" id="PF03449"/>
    </source>
</evidence>
<evidence type="ECO:0000256" key="2">
    <source>
        <dbReference type="ARBA" id="ARBA00013729"/>
    </source>
</evidence>
<dbReference type="RefSeq" id="WP_054665341.1">
    <property type="nucleotide sequence ID" value="NZ_AYZJ01000003.1"/>
</dbReference>
<accession>A0A0R2FBL1</accession>
<keyword evidence="12" id="KW-1185">Reference proteome</keyword>
<dbReference type="InterPro" id="IPR028624">
    <property type="entry name" value="Tscrpt_elong_fac_GreA/B"/>
</dbReference>
<keyword evidence="3 8" id="KW-0805">Transcription regulation</keyword>
<evidence type="ECO:0000256" key="5">
    <source>
        <dbReference type="ARBA" id="ARBA00023163"/>
    </source>
</evidence>
<dbReference type="PANTHER" id="PTHR30437">
    <property type="entry name" value="TRANSCRIPTION ELONGATION FACTOR GREA"/>
    <property type="match status" value="1"/>
</dbReference>
<evidence type="ECO:0000256" key="8">
    <source>
        <dbReference type="HAMAP-Rule" id="MF_00105"/>
    </source>
</evidence>
<sequence>MVEYHKITEDGMKTLKAEKVLLEAERPHKIKALAAARALGDLSENAEYSTAKYELHHLEGRLRYLDKVIRYGQVVSEDPKPIADLGKTVTVRFDDDEDVTTFRLVGPHEASMKPGNLALNSPLGRALNGRKVGETVTVQAPSGAYQVTVVKLA</sequence>
<dbReference type="NCBIfam" id="NF001263">
    <property type="entry name" value="PRK00226.1-4"/>
    <property type="match status" value="1"/>
</dbReference>
<proteinExistence type="inferred from homology"/>
<dbReference type="SUPFAM" id="SSF54534">
    <property type="entry name" value="FKBP-like"/>
    <property type="match status" value="1"/>
</dbReference>
<keyword evidence="11" id="KW-0251">Elongation factor</keyword>
<dbReference type="PIRSF" id="PIRSF006092">
    <property type="entry name" value="GreA_GreB"/>
    <property type="match status" value="1"/>
</dbReference>
<dbReference type="Pfam" id="PF03449">
    <property type="entry name" value="GreA_GreB_N"/>
    <property type="match status" value="1"/>
</dbReference>
<dbReference type="InterPro" id="IPR036805">
    <property type="entry name" value="Tscrpt_elong_fac_GreA/B_N_sf"/>
</dbReference>
<dbReference type="GO" id="GO:0070063">
    <property type="term" value="F:RNA polymerase binding"/>
    <property type="evidence" value="ECO:0007669"/>
    <property type="project" value="InterPro"/>
</dbReference>
<dbReference type="Gene3D" id="1.10.287.180">
    <property type="entry name" value="Transcription elongation factor, GreA/GreB, N-terminal domain"/>
    <property type="match status" value="1"/>
</dbReference>
<dbReference type="OrthoDB" id="9808774at2"/>
<evidence type="ECO:0000313" key="11">
    <source>
        <dbReference type="EMBL" id="KRN25842.1"/>
    </source>
</evidence>
<dbReference type="GO" id="GO:0003677">
    <property type="term" value="F:DNA binding"/>
    <property type="evidence" value="ECO:0007669"/>
    <property type="project" value="UniProtKB-UniRule"/>
</dbReference>
<dbReference type="Gene3D" id="3.10.50.30">
    <property type="entry name" value="Transcription elongation factor, GreA/GreB, C-terminal domain"/>
    <property type="match status" value="1"/>
</dbReference>
<comment type="function">
    <text evidence="6 8">Necessary for efficient RNA polymerase transcription elongation past template-encoded arresting sites. The arresting sites in DNA have the property of trapping a certain fraction of elongating RNA polymerases that pass through, resulting in locked ternary complexes. Cleavage of the nascent transcript by cleavage factors such as GreA or GreB allows the resumption of elongation from the new 3'terminus. GreA releases sequences of 2 to 3 nucleotides.</text>
</comment>
<feature type="domain" description="Transcription elongation factor GreA/GreB N-terminal" evidence="10">
    <location>
        <begin position="7"/>
        <end position="73"/>
    </location>
</feature>
<dbReference type="InterPro" id="IPR023459">
    <property type="entry name" value="Tscrpt_elong_fac_GreA/B_fam"/>
</dbReference>
<dbReference type="InterPro" id="IPR001437">
    <property type="entry name" value="Tscrpt_elong_fac_GreA/B_C"/>
</dbReference>
<keyword evidence="11" id="KW-0648">Protein biosynthesis</keyword>
<dbReference type="FunFam" id="1.10.287.180:FF:000001">
    <property type="entry name" value="Transcription elongation factor GreA"/>
    <property type="match status" value="1"/>
</dbReference>
<dbReference type="PANTHER" id="PTHR30437:SF4">
    <property type="entry name" value="TRANSCRIPTION ELONGATION FACTOR GREA"/>
    <property type="match status" value="1"/>
</dbReference>
<keyword evidence="5 8" id="KW-0804">Transcription</keyword>
<dbReference type="GO" id="GO:0032784">
    <property type="term" value="P:regulation of DNA-templated transcription elongation"/>
    <property type="evidence" value="ECO:0007669"/>
    <property type="project" value="UniProtKB-UniRule"/>
</dbReference>
<dbReference type="GO" id="GO:0006354">
    <property type="term" value="P:DNA-templated transcription elongation"/>
    <property type="evidence" value="ECO:0007669"/>
    <property type="project" value="TreeGrafter"/>
</dbReference>
<dbReference type="InterPro" id="IPR036953">
    <property type="entry name" value="GreA/GreB_C_sf"/>
</dbReference>
<keyword evidence="4 8" id="KW-0238">DNA-binding</keyword>
<gene>
    <name evidence="8" type="primary">greA</name>
    <name evidence="11" type="ORF">FC75_GL002197</name>
</gene>
<protein>
    <recommendedName>
        <fullName evidence="2 8">Transcription elongation factor GreA</fullName>
    </recommendedName>
    <alternativeName>
        <fullName evidence="7 8">Transcript cleavage factor GreA</fullName>
    </alternativeName>
</protein>
<dbReference type="InterPro" id="IPR022691">
    <property type="entry name" value="Tscrpt_elong_fac_GreA/B_N"/>
</dbReference>
<dbReference type="Pfam" id="PF01272">
    <property type="entry name" value="GreA_GreB"/>
    <property type="match status" value="1"/>
</dbReference>
<dbReference type="STRING" id="1423730.FC75_GL002197"/>
<reference evidence="11 12" key="1">
    <citation type="journal article" date="2015" name="Genome Announc.">
        <title>Expanding the biotechnology potential of lactobacilli through comparative genomics of 213 strains and associated genera.</title>
        <authorList>
            <person name="Sun Z."/>
            <person name="Harris H.M."/>
            <person name="McCann A."/>
            <person name="Guo C."/>
            <person name="Argimon S."/>
            <person name="Zhang W."/>
            <person name="Yang X."/>
            <person name="Jeffery I.B."/>
            <person name="Cooney J.C."/>
            <person name="Kagawa T.F."/>
            <person name="Liu W."/>
            <person name="Song Y."/>
            <person name="Salvetti E."/>
            <person name="Wrobel A."/>
            <person name="Rasinkangas P."/>
            <person name="Parkhill J."/>
            <person name="Rea M.C."/>
            <person name="O'Sullivan O."/>
            <person name="Ritari J."/>
            <person name="Douillard F.P."/>
            <person name="Paul Ross R."/>
            <person name="Yang R."/>
            <person name="Briner A.E."/>
            <person name="Felis G.E."/>
            <person name="de Vos W.M."/>
            <person name="Barrangou R."/>
            <person name="Klaenhammer T.R."/>
            <person name="Caufield P.W."/>
            <person name="Cui Y."/>
            <person name="Zhang H."/>
            <person name="O'Toole P.W."/>
        </authorList>
    </citation>
    <scope>NUCLEOTIDE SEQUENCE [LARGE SCALE GENOMIC DNA]</scope>
    <source>
        <strain evidence="11 12">DSM 22697</strain>
    </source>
</reference>
<comment type="similarity">
    <text evidence="1 8">Belongs to the GreA/GreB family.</text>
</comment>
<comment type="caution">
    <text evidence="11">The sequence shown here is derived from an EMBL/GenBank/DDBJ whole genome shotgun (WGS) entry which is preliminary data.</text>
</comment>
<dbReference type="SUPFAM" id="SSF46557">
    <property type="entry name" value="GreA transcript cleavage protein, N-terminal domain"/>
    <property type="match status" value="1"/>
</dbReference>
<name>A0A0R2FBL1_9LACO</name>
<dbReference type="Proteomes" id="UP000050865">
    <property type="component" value="Unassembled WGS sequence"/>
</dbReference>
<dbReference type="HAMAP" id="MF_00105">
    <property type="entry name" value="GreA_GreB"/>
    <property type="match status" value="1"/>
</dbReference>
<evidence type="ECO:0000256" key="6">
    <source>
        <dbReference type="ARBA" id="ARBA00024916"/>
    </source>
</evidence>
<dbReference type="AlphaFoldDB" id="A0A0R2FBL1"/>
<evidence type="ECO:0000259" key="9">
    <source>
        <dbReference type="Pfam" id="PF01272"/>
    </source>
</evidence>
<dbReference type="EMBL" id="AYZJ01000003">
    <property type="protein sequence ID" value="KRN25842.1"/>
    <property type="molecule type" value="Genomic_DNA"/>
</dbReference>
<evidence type="ECO:0000256" key="3">
    <source>
        <dbReference type="ARBA" id="ARBA00023015"/>
    </source>
</evidence>
<evidence type="ECO:0000256" key="7">
    <source>
        <dbReference type="ARBA" id="ARBA00030776"/>
    </source>
</evidence>
<dbReference type="GO" id="GO:0003746">
    <property type="term" value="F:translation elongation factor activity"/>
    <property type="evidence" value="ECO:0007669"/>
    <property type="project" value="UniProtKB-KW"/>
</dbReference>